<dbReference type="PATRIC" id="fig|1121362.3.peg.2028"/>
<dbReference type="EMBL" id="CP003697">
    <property type="protein sequence ID" value="AGF73007.1"/>
    <property type="molecule type" value="Genomic_DNA"/>
</dbReference>
<sequence length="202" mass="21962">MQFNEDRERAQEALTRAVGEGRLDLGEFTDLVGVVWATDDKTTLDRIIAEATPQAPPPATQHLAGTPAATPFAPHPVVPEASQQLSSFLGDVTRKGEWLVPERLSVRAILGDTYLDLRRATAASPVVTLHLDTFLGDIRIVVPPGVYVDVQVNSILGDSKVDTSEALPGAPRVVLTGTCILGDVKVTTKEVDDKPSFWWRWL</sequence>
<dbReference type="InterPro" id="IPR012551">
    <property type="entry name" value="DUF1707_SHOCT-like"/>
</dbReference>
<feature type="region of interest" description="Disordered" evidence="1">
    <location>
        <begin position="52"/>
        <end position="72"/>
    </location>
</feature>
<proteinExistence type="predicted"/>
<accession>M1NU66</accession>
<reference evidence="4 5" key="1">
    <citation type="journal article" date="2012" name="Stand. Genomic Sci.">
        <title>Genome sequence of the halotolerant bacterium Corynebacterium halotolerans type strain YIM 70093(T) (= DSM 44683(T)).</title>
        <authorList>
            <person name="Ruckert C."/>
            <person name="Albersmeier A."/>
            <person name="Al-Dilaimi A."/>
            <person name="Niehaus K."/>
            <person name="Szczepanowski R."/>
            <person name="Kalinowski J."/>
        </authorList>
    </citation>
    <scope>NUCLEOTIDE SEQUENCE [LARGE SCALE GENOMIC DNA]</scope>
    <source>
        <strain evidence="4">YIM 70093</strain>
    </source>
</reference>
<dbReference type="HOGENOM" id="CLU_075817_1_1_11"/>
<feature type="domain" description="Cell wall-active antibiotics response LiaF-like C-terminal" evidence="3">
    <location>
        <begin position="97"/>
        <end position="161"/>
    </location>
</feature>
<keyword evidence="5" id="KW-1185">Reference proteome</keyword>
<protein>
    <submittedName>
        <fullName evidence="4">Uncharacterized protein</fullName>
    </submittedName>
</protein>
<dbReference type="STRING" id="1121362.A605_10025"/>
<organism evidence="4 5">
    <name type="scientific">Corynebacterium halotolerans YIM 70093 = DSM 44683</name>
    <dbReference type="NCBI Taxonomy" id="1121362"/>
    <lineage>
        <taxon>Bacteria</taxon>
        <taxon>Bacillati</taxon>
        <taxon>Actinomycetota</taxon>
        <taxon>Actinomycetes</taxon>
        <taxon>Mycobacteriales</taxon>
        <taxon>Corynebacteriaceae</taxon>
        <taxon>Corynebacterium</taxon>
    </lineage>
</organism>
<evidence type="ECO:0000313" key="5">
    <source>
        <dbReference type="Proteomes" id="UP000011723"/>
    </source>
</evidence>
<dbReference type="Pfam" id="PF08044">
    <property type="entry name" value="DUF1707"/>
    <property type="match status" value="1"/>
</dbReference>
<dbReference type="AlphaFoldDB" id="M1NU66"/>
<dbReference type="KEGG" id="chn:A605_10025"/>
<dbReference type="PANTHER" id="PTHR40763:SF5">
    <property type="entry name" value="MEMBRANE PROTEIN"/>
    <property type="match status" value="1"/>
</dbReference>
<feature type="domain" description="DUF1707" evidence="2">
    <location>
        <begin position="5"/>
        <end position="49"/>
    </location>
</feature>
<evidence type="ECO:0000259" key="2">
    <source>
        <dbReference type="Pfam" id="PF08044"/>
    </source>
</evidence>
<evidence type="ECO:0000256" key="1">
    <source>
        <dbReference type="SAM" id="MobiDB-lite"/>
    </source>
</evidence>
<dbReference type="PANTHER" id="PTHR40763">
    <property type="entry name" value="MEMBRANE PROTEIN-RELATED"/>
    <property type="match status" value="1"/>
</dbReference>
<gene>
    <name evidence="4" type="ORF">A605_10025</name>
</gene>
<dbReference type="Pfam" id="PF09922">
    <property type="entry name" value="LiaF-like_C"/>
    <property type="match status" value="1"/>
</dbReference>
<dbReference type="InterPro" id="IPR024425">
    <property type="entry name" value="LiaF-like_C"/>
</dbReference>
<evidence type="ECO:0000259" key="3">
    <source>
        <dbReference type="Pfam" id="PF09922"/>
    </source>
</evidence>
<name>M1NU66_9CORY</name>
<dbReference type="eggNOG" id="COG4758">
    <property type="taxonomic scope" value="Bacteria"/>
</dbReference>
<evidence type="ECO:0000313" key="4">
    <source>
        <dbReference type="EMBL" id="AGF73007.1"/>
    </source>
</evidence>
<dbReference type="Proteomes" id="UP000011723">
    <property type="component" value="Chromosome"/>
</dbReference>